<proteinExistence type="predicted"/>
<protein>
    <submittedName>
        <fullName evidence="1">Uncharacterized protein</fullName>
    </submittedName>
</protein>
<dbReference type="AlphaFoldDB" id="A0A2M7H250"/>
<evidence type="ECO:0000313" key="1">
    <source>
        <dbReference type="EMBL" id="PIW36308.1"/>
    </source>
</evidence>
<comment type="caution">
    <text evidence="1">The sequence shown here is derived from an EMBL/GenBank/DDBJ whole genome shotgun (WGS) entry which is preliminary data.</text>
</comment>
<reference evidence="1 2" key="1">
    <citation type="submission" date="2017-09" db="EMBL/GenBank/DDBJ databases">
        <title>Depth-based differentiation of microbial function through sediment-hosted aquifers and enrichment of novel symbionts in the deep terrestrial subsurface.</title>
        <authorList>
            <person name="Probst A.J."/>
            <person name="Ladd B."/>
            <person name="Jarett J.K."/>
            <person name="Geller-Mcgrath D.E."/>
            <person name="Sieber C.M."/>
            <person name="Emerson J.B."/>
            <person name="Anantharaman K."/>
            <person name="Thomas B.C."/>
            <person name="Malmstrom R."/>
            <person name="Stieglmeier M."/>
            <person name="Klingl A."/>
            <person name="Woyke T."/>
            <person name="Ryan C.M."/>
            <person name="Banfield J.F."/>
        </authorList>
    </citation>
    <scope>NUCLEOTIDE SEQUENCE [LARGE SCALE GENOMIC DNA]</scope>
    <source>
        <strain evidence="1">CG15_BIG_FIL_POST_REV_8_21_14_020_45_12</strain>
    </source>
</reference>
<gene>
    <name evidence="1" type="ORF">COW24_06160</name>
</gene>
<sequence>MRSRYKKTREPHRLRAVQAAERQFEPRSWFNEPWAPPADWLEGDDGVFEIGDINLYLSDPETFIAIADLYPLQKNKIEDLLKSKPEEAVSIIDEMSRTLEGILPTLDDVGGDFILERLDVLVLLSFNDTARKLLHDTPIFRKFCAAVLDSFFDDPDEKGISYSRSACAIARLFPEERAILLPQERTAQQLVSNLKKSSRETRSCVIPCANALLVSPELRSSLVTHEVRQSAIEEARLAVGDQDSRRVRDARIVLAHNAYINKVGNLVIQDFPPSEIGGQNDLPPRSTI</sequence>
<dbReference type="EMBL" id="PFGC01000063">
    <property type="protein sequence ID" value="PIW36308.1"/>
    <property type="molecule type" value="Genomic_DNA"/>
</dbReference>
<organism evidence="1 2">
    <name type="scientific">Candidatus Kerfeldbacteria bacterium CG15_BIG_FIL_POST_REV_8_21_14_020_45_12</name>
    <dbReference type="NCBI Taxonomy" id="2014247"/>
    <lineage>
        <taxon>Bacteria</taxon>
        <taxon>Candidatus Kerfeldiibacteriota</taxon>
    </lineage>
</organism>
<accession>A0A2M7H250</accession>
<evidence type="ECO:0000313" key="2">
    <source>
        <dbReference type="Proteomes" id="UP000230292"/>
    </source>
</evidence>
<dbReference type="Proteomes" id="UP000230292">
    <property type="component" value="Unassembled WGS sequence"/>
</dbReference>
<name>A0A2M7H250_9BACT</name>